<dbReference type="SUPFAM" id="SSF103473">
    <property type="entry name" value="MFS general substrate transporter"/>
    <property type="match status" value="1"/>
</dbReference>
<name>A0A1G4AWJ0_9PEZI</name>
<keyword evidence="2" id="KW-0472">Membrane</keyword>
<feature type="transmembrane region" description="Helical" evidence="2">
    <location>
        <begin position="50"/>
        <end position="71"/>
    </location>
</feature>
<evidence type="ECO:0000256" key="1">
    <source>
        <dbReference type="SAM" id="MobiDB-lite"/>
    </source>
</evidence>
<dbReference type="InterPro" id="IPR036259">
    <property type="entry name" value="MFS_trans_sf"/>
</dbReference>
<protein>
    <recommendedName>
        <fullName evidence="5">Major facilitator superfamily transporter</fullName>
    </recommendedName>
</protein>
<evidence type="ECO:0000313" key="4">
    <source>
        <dbReference type="Proteomes" id="UP000176998"/>
    </source>
</evidence>
<proteinExistence type="predicted"/>
<accession>A0A1G4AWJ0</accession>
<dbReference type="AlphaFoldDB" id="A0A1G4AWJ0"/>
<dbReference type="GeneID" id="34564263"/>
<evidence type="ECO:0008006" key="5">
    <source>
        <dbReference type="Google" id="ProtNLM"/>
    </source>
</evidence>
<gene>
    <name evidence="3" type="ORF">CORC01_11127</name>
</gene>
<organism evidence="3 4">
    <name type="scientific">Colletotrichum orchidophilum</name>
    <dbReference type="NCBI Taxonomy" id="1209926"/>
    <lineage>
        <taxon>Eukaryota</taxon>
        <taxon>Fungi</taxon>
        <taxon>Dikarya</taxon>
        <taxon>Ascomycota</taxon>
        <taxon>Pezizomycotina</taxon>
        <taxon>Sordariomycetes</taxon>
        <taxon>Hypocreomycetidae</taxon>
        <taxon>Glomerellales</taxon>
        <taxon>Glomerellaceae</taxon>
        <taxon>Colletotrichum</taxon>
    </lineage>
</organism>
<dbReference type="Proteomes" id="UP000176998">
    <property type="component" value="Unassembled WGS sequence"/>
</dbReference>
<reference evidence="3 4" key="1">
    <citation type="submission" date="2016-09" db="EMBL/GenBank/DDBJ databases">
        <authorList>
            <person name="Capua I."/>
            <person name="De Benedictis P."/>
            <person name="Joannis T."/>
            <person name="Lombin L.H."/>
            <person name="Cattoli G."/>
        </authorList>
    </citation>
    <scope>NUCLEOTIDE SEQUENCE [LARGE SCALE GENOMIC DNA]</scope>
    <source>
        <strain evidence="3 4">IMI 309357</strain>
    </source>
</reference>
<dbReference type="Gene3D" id="1.20.1720.10">
    <property type="entry name" value="Multidrug resistance protein D"/>
    <property type="match status" value="1"/>
</dbReference>
<dbReference type="EMBL" id="MJBS01000117">
    <property type="protein sequence ID" value="OHE93530.1"/>
    <property type="molecule type" value="Genomic_DNA"/>
</dbReference>
<evidence type="ECO:0000313" key="3">
    <source>
        <dbReference type="EMBL" id="OHE93530.1"/>
    </source>
</evidence>
<dbReference type="RefSeq" id="XP_022470695.1">
    <property type="nucleotide sequence ID" value="XM_022622753.1"/>
</dbReference>
<dbReference type="OrthoDB" id="440553at2759"/>
<keyword evidence="4" id="KW-1185">Reference proteome</keyword>
<feature type="region of interest" description="Disordered" evidence="1">
    <location>
        <begin position="1"/>
        <end position="20"/>
    </location>
</feature>
<keyword evidence="2" id="KW-0812">Transmembrane</keyword>
<sequence length="103" mass="10932">MAEPKSEVPDPGAGAAPAPVPLPGHENLVLPLRETAPAEPYSIFTRKEKWFIVAMVAVAGFYSPLPANIYLPAIPKLSEAFGESVELLNLTVTAFLATQGVCK</sequence>
<comment type="caution">
    <text evidence="3">The sequence shown here is derived from an EMBL/GenBank/DDBJ whole genome shotgun (WGS) entry which is preliminary data.</text>
</comment>
<evidence type="ECO:0000256" key="2">
    <source>
        <dbReference type="SAM" id="Phobius"/>
    </source>
</evidence>
<keyword evidence="2" id="KW-1133">Transmembrane helix</keyword>
<dbReference type="STRING" id="1209926.A0A1G4AWJ0"/>